<feature type="chain" id="PRO_5004015288" evidence="1">
    <location>
        <begin position="23"/>
        <end position="61"/>
    </location>
</feature>
<gene>
    <name evidence="3" type="primary">Defb03</name>
</gene>
<accession>M1KE73</accession>
<proteinExistence type="predicted"/>
<feature type="signal peptide" evidence="1">
    <location>
        <begin position="1"/>
        <end position="22"/>
    </location>
</feature>
<dbReference type="InterPro" id="IPR001855">
    <property type="entry name" value="Defensin_beta-like"/>
</dbReference>
<reference evidence="3" key="1">
    <citation type="journal article" date="2013" name="Toxicon">
        <title>Phylogenetic analysis of beta-defensin-like genes of Bothrops, Crotalus and Lachesis snakes.</title>
        <authorList>
            <person name="Correa P.G."/>
            <person name="Oguiura N."/>
        </authorList>
    </citation>
    <scope>NUCLEOTIDE SEQUENCE</scope>
    <source>
        <tissue evidence="3">Liver</tissue>
    </source>
</reference>
<dbReference type="EMBL" id="KC117160">
    <property type="protein sequence ID" value="AGF25384.1"/>
    <property type="molecule type" value="Genomic_DNA"/>
</dbReference>
<evidence type="ECO:0000256" key="1">
    <source>
        <dbReference type="SAM" id="SignalP"/>
    </source>
</evidence>
<feature type="domain" description="Beta-defensin-like" evidence="2">
    <location>
        <begin position="26"/>
        <end position="56"/>
    </location>
</feature>
<dbReference type="GO" id="GO:0005576">
    <property type="term" value="C:extracellular region"/>
    <property type="evidence" value="ECO:0007669"/>
    <property type="project" value="InterPro"/>
</dbReference>
<dbReference type="GO" id="GO:0006952">
    <property type="term" value="P:defense response"/>
    <property type="evidence" value="ECO:0007669"/>
    <property type="project" value="InterPro"/>
</dbReference>
<organism evidence="3">
    <name type="scientific">Bothrops diporus</name>
    <name type="common">Chaco lancehead</name>
    <name type="synonym">Bothrops neuwiedi diporus</name>
    <dbReference type="NCBI Taxonomy" id="1107943"/>
    <lineage>
        <taxon>Eukaryota</taxon>
        <taxon>Metazoa</taxon>
        <taxon>Chordata</taxon>
        <taxon>Craniata</taxon>
        <taxon>Vertebrata</taxon>
        <taxon>Euteleostomi</taxon>
        <taxon>Lepidosauria</taxon>
        <taxon>Squamata</taxon>
        <taxon>Bifurcata</taxon>
        <taxon>Unidentata</taxon>
        <taxon>Episquamata</taxon>
        <taxon>Toxicofera</taxon>
        <taxon>Serpentes</taxon>
        <taxon>Colubroidea</taxon>
        <taxon>Viperidae</taxon>
        <taxon>Crotalinae</taxon>
        <taxon>Bothrops</taxon>
    </lineage>
</organism>
<protein>
    <submittedName>
        <fullName evidence="3">Beta-defensin-like protein</fullName>
    </submittedName>
</protein>
<dbReference type="Pfam" id="PF00711">
    <property type="entry name" value="Defensin_beta"/>
    <property type="match status" value="1"/>
</dbReference>
<name>M1KE73_BOTDP</name>
<evidence type="ECO:0000259" key="2">
    <source>
        <dbReference type="Pfam" id="PF00711"/>
    </source>
</evidence>
<sequence length="61" mass="6990">MKILYLLFTFLFLAFLSEPGNAQPECLRQGGMCRPRLCPYVSLGQLDCQNGHVCCRKKPRK</sequence>
<evidence type="ECO:0000313" key="3">
    <source>
        <dbReference type="EMBL" id="AGF25384.1"/>
    </source>
</evidence>
<dbReference type="AlphaFoldDB" id="M1KE73"/>
<dbReference type="SUPFAM" id="SSF57392">
    <property type="entry name" value="Defensin-like"/>
    <property type="match status" value="1"/>
</dbReference>
<keyword evidence="1" id="KW-0732">Signal</keyword>